<proteinExistence type="predicted"/>
<dbReference type="AlphaFoldDB" id="A0A976BIF1"/>
<evidence type="ECO:0000313" key="1">
    <source>
        <dbReference type="EMBL" id="SPC20784.1"/>
    </source>
</evidence>
<accession>A0A976BIF1</accession>
<reference evidence="1 2" key="1">
    <citation type="submission" date="2018-01" db="EMBL/GenBank/DDBJ databases">
        <authorList>
            <person name="Clerissi C."/>
        </authorList>
    </citation>
    <scope>NUCLEOTIDE SEQUENCE [LARGE SCALE GENOMIC DNA]</scope>
    <source>
        <strain evidence="1">Cupriavidus oxalaticus LMG 2235</strain>
        <plasmid evidence="2">co2235_mp</plasmid>
    </source>
</reference>
<gene>
    <name evidence="1" type="ORF">CO2235_MP40140</name>
</gene>
<name>A0A976BIF1_9BURK</name>
<dbReference type="EMBL" id="OGUS01000139">
    <property type="protein sequence ID" value="SPC20784.1"/>
    <property type="molecule type" value="Genomic_DNA"/>
</dbReference>
<comment type="caution">
    <text evidence="1">The sequence shown here is derived from an EMBL/GenBank/DDBJ whole genome shotgun (WGS) entry which is preliminary data.</text>
</comment>
<dbReference type="Proteomes" id="UP000256862">
    <property type="component" value="Plasmid CO2235_mp"/>
</dbReference>
<organism evidence="1 2">
    <name type="scientific">Cupriavidus oxalaticus</name>
    <dbReference type="NCBI Taxonomy" id="96344"/>
    <lineage>
        <taxon>Bacteria</taxon>
        <taxon>Pseudomonadati</taxon>
        <taxon>Pseudomonadota</taxon>
        <taxon>Betaproteobacteria</taxon>
        <taxon>Burkholderiales</taxon>
        <taxon>Burkholderiaceae</taxon>
        <taxon>Cupriavidus</taxon>
    </lineage>
</organism>
<protein>
    <submittedName>
        <fullName evidence="1">Uncharacterized protein</fullName>
    </submittedName>
</protein>
<sequence>MPQMWPKSIFCRDIYTVEMQVVGF</sequence>
<geneLocation type="plasmid" evidence="2">
    <name>co2235_mp</name>
</geneLocation>
<evidence type="ECO:0000313" key="2">
    <source>
        <dbReference type="Proteomes" id="UP000256862"/>
    </source>
</evidence>